<feature type="region of interest" description="Disordered" evidence="1">
    <location>
        <begin position="15"/>
        <end position="44"/>
    </location>
</feature>
<name>A0ABW1MCN3_9ACTN</name>
<keyword evidence="2" id="KW-0378">Hydrolase</keyword>
<dbReference type="InterPro" id="IPR044925">
    <property type="entry name" value="His-Me_finger_sf"/>
</dbReference>
<protein>
    <submittedName>
        <fullName evidence="2">Endonuclease domain-containing protein</fullName>
    </submittedName>
</protein>
<dbReference type="Gene3D" id="3.40.1800.10">
    <property type="entry name" value="His-Me finger endonucleases"/>
    <property type="match status" value="1"/>
</dbReference>
<dbReference type="InterPro" id="IPR038563">
    <property type="entry name" value="Endonuclease_7_sf"/>
</dbReference>
<keyword evidence="3" id="KW-1185">Reference proteome</keyword>
<keyword evidence="2" id="KW-0540">Nuclease</keyword>
<evidence type="ECO:0000256" key="1">
    <source>
        <dbReference type="SAM" id="MobiDB-lite"/>
    </source>
</evidence>
<dbReference type="RefSeq" id="WP_386407475.1">
    <property type="nucleotide sequence ID" value="NZ_JBHSPT010000139.1"/>
</dbReference>
<dbReference type="Proteomes" id="UP001596242">
    <property type="component" value="Unassembled WGS sequence"/>
</dbReference>
<reference evidence="3" key="1">
    <citation type="journal article" date="2019" name="Int. J. Syst. Evol. Microbiol.">
        <title>The Global Catalogue of Microorganisms (GCM) 10K type strain sequencing project: providing services to taxonomists for standard genome sequencing and annotation.</title>
        <authorList>
            <consortium name="The Broad Institute Genomics Platform"/>
            <consortium name="The Broad Institute Genome Sequencing Center for Infectious Disease"/>
            <person name="Wu L."/>
            <person name="Ma J."/>
        </authorList>
    </citation>
    <scope>NUCLEOTIDE SEQUENCE [LARGE SCALE GENOMIC DNA]</scope>
    <source>
        <strain evidence="3">JCM 12763</strain>
    </source>
</reference>
<evidence type="ECO:0000313" key="3">
    <source>
        <dbReference type="Proteomes" id="UP001596242"/>
    </source>
</evidence>
<proteinExistence type="predicted"/>
<dbReference type="InterPro" id="IPR004211">
    <property type="entry name" value="Endonuclease_7"/>
</dbReference>
<accession>A0ABW1MCN3</accession>
<evidence type="ECO:0000313" key="2">
    <source>
        <dbReference type="EMBL" id="MFC6060802.1"/>
    </source>
</evidence>
<dbReference type="EMBL" id="JBHSPT010000139">
    <property type="protein sequence ID" value="MFC6060802.1"/>
    <property type="molecule type" value="Genomic_DNA"/>
</dbReference>
<dbReference type="Pfam" id="PF02945">
    <property type="entry name" value="Endonuclease_7"/>
    <property type="match status" value="1"/>
</dbReference>
<comment type="caution">
    <text evidence="2">The sequence shown here is derived from an EMBL/GenBank/DDBJ whole genome shotgun (WGS) entry which is preliminary data.</text>
</comment>
<sequence>MRRLITTASGAQAVAEGGQGAVPRDGVGRGCAHRAQPRRYPAPDAPQLLDLETLARIAVRYLGKGRRGAHAATGSAHRRRGTRADDYLCRLCQQSPAAAWDHCHKHGYVRGPLCGSCNTREGTGLPYLFLRFEGAALHLLECRGCLEHRTLPRRFHTAVVRAHLEQTERHGRCPREPYAREVEHAHGARRFELECSGWHASRWTKDVPAPETAALVQAFVDATLAAREGRPSPGPATGTATG</sequence>
<organism evidence="2 3">
    <name type="scientific">Streptomyces pratens</name>
    <dbReference type="NCBI Taxonomy" id="887456"/>
    <lineage>
        <taxon>Bacteria</taxon>
        <taxon>Bacillati</taxon>
        <taxon>Actinomycetota</taxon>
        <taxon>Actinomycetes</taxon>
        <taxon>Kitasatosporales</taxon>
        <taxon>Streptomycetaceae</taxon>
        <taxon>Streptomyces</taxon>
    </lineage>
</organism>
<dbReference type="GO" id="GO:0004519">
    <property type="term" value="F:endonuclease activity"/>
    <property type="evidence" value="ECO:0007669"/>
    <property type="project" value="UniProtKB-KW"/>
</dbReference>
<gene>
    <name evidence="2" type="ORF">ACFP50_37040</name>
</gene>
<dbReference type="SUPFAM" id="SSF54060">
    <property type="entry name" value="His-Me finger endonucleases"/>
    <property type="match status" value="1"/>
</dbReference>
<keyword evidence="2" id="KW-0255">Endonuclease</keyword>